<evidence type="ECO:0000313" key="2">
    <source>
        <dbReference type="EMBL" id="MPL90313.1"/>
    </source>
</evidence>
<feature type="region of interest" description="Disordered" evidence="1">
    <location>
        <begin position="49"/>
        <end position="80"/>
    </location>
</feature>
<protein>
    <submittedName>
        <fullName evidence="2">Uncharacterized protein</fullName>
    </submittedName>
</protein>
<dbReference type="AlphaFoldDB" id="A0A644VI71"/>
<proteinExistence type="predicted"/>
<reference evidence="2" key="1">
    <citation type="submission" date="2019-08" db="EMBL/GenBank/DDBJ databases">
        <authorList>
            <person name="Kucharzyk K."/>
            <person name="Murdoch R.W."/>
            <person name="Higgins S."/>
            <person name="Loffler F."/>
        </authorList>
    </citation>
    <scope>NUCLEOTIDE SEQUENCE</scope>
</reference>
<organism evidence="2">
    <name type="scientific">bioreactor metagenome</name>
    <dbReference type="NCBI Taxonomy" id="1076179"/>
    <lineage>
        <taxon>unclassified sequences</taxon>
        <taxon>metagenomes</taxon>
        <taxon>ecological metagenomes</taxon>
    </lineage>
</organism>
<sequence length="80" mass="8875">MQGALRGVRRIRERGPLGPLAEQVDRLATKSLICDQVEGNLRLCVLATKGRPQLRRGEPTSEGQRPESESKPKVCEQARP</sequence>
<gene>
    <name evidence="2" type="ORF">SDC9_36361</name>
</gene>
<name>A0A644VI71_9ZZZZ</name>
<accession>A0A644VI71</accession>
<evidence type="ECO:0000256" key="1">
    <source>
        <dbReference type="SAM" id="MobiDB-lite"/>
    </source>
</evidence>
<dbReference type="EMBL" id="VSSQ01000300">
    <property type="protein sequence ID" value="MPL90313.1"/>
    <property type="molecule type" value="Genomic_DNA"/>
</dbReference>
<feature type="compositionally biased region" description="Basic and acidic residues" evidence="1">
    <location>
        <begin position="55"/>
        <end position="80"/>
    </location>
</feature>
<comment type="caution">
    <text evidence="2">The sequence shown here is derived from an EMBL/GenBank/DDBJ whole genome shotgun (WGS) entry which is preliminary data.</text>
</comment>